<organism evidence="2 3">
    <name type="scientific">Neorhizobium galegae</name>
    <name type="common">Rhizobium galegae</name>
    <dbReference type="NCBI Taxonomy" id="399"/>
    <lineage>
        <taxon>Bacteria</taxon>
        <taxon>Pseudomonadati</taxon>
        <taxon>Pseudomonadota</taxon>
        <taxon>Alphaproteobacteria</taxon>
        <taxon>Hyphomicrobiales</taxon>
        <taxon>Rhizobiaceae</taxon>
        <taxon>Rhizobium/Agrobacterium group</taxon>
        <taxon>Neorhizobium</taxon>
    </lineage>
</organism>
<dbReference type="Proteomes" id="UP000386575">
    <property type="component" value="Unassembled WGS sequence"/>
</dbReference>
<feature type="transmembrane region" description="Helical" evidence="1">
    <location>
        <begin position="27"/>
        <end position="48"/>
    </location>
</feature>
<comment type="caution">
    <text evidence="2">The sequence shown here is derived from an EMBL/GenBank/DDBJ whole genome shotgun (WGS) entry which is preliminary data.</text>
</comment>
<keyword evidence="1" id="KW-0472">Membrane</keyword>
<dbReference type="AlphaFoldDB" id="A0A6A1TR32"/>
<proteinExistence type="predicted"/>
<name>A0A6A1TR32_NEOGA</name>
<sequence length="65" mass="7149">MQDRCIVILIEAMHLLPQSFVLSDGPLLLLGTSVGTVALLLPAAVRFFTESLPHLLPRQAFSFWG</sequence>
<keyword evidence="1" id="KW-0812">Transmembrane</keyword>
<protein>
    <submittedName>
        <fullName evidence="2">Uncharacterized protein</fullName>
    </submittedName>
</protein>
<evidence type="ECO:0000256" key="1">
    <source>
        <dbReference type="SAM" id="Phobius"/>
    </source>
</evidence>
<keyword evidence="1" id="KW-1133">Transmembrane helix</keyword>
<reference evidence="2 3" key="1">
    <citation type="submission" date="2019-09" db="EMBL/GenBank/DDBJ databases">
        <title>Genome sequencing of Ng87 strain.</title>
        <authorList>
            <person name="Karasev E.S."/>
            <person name="Andronov E."/>
        </authorList>
    </citation>
    <scope>NUCLEOTIDE SEQUENCE [LARGE SCALE GENOMIC DNA]</scope>
    <source>
        <strain evidence="2 3">Ng87</strain>
    </source>
</reference>
<accession>A0A6A1TR32</accession>
<gene>
    <name evidence="2" type="ORF">F4V91_13180</name>
</gene>
<dbReference type="EMBL" id="VZUL01000002">
    <property type="protein sequence ID" value="KAB1087291.1"/>
    <property type="molecule type" value="Genomic_DNA"/>
</dbReference>
<evidence type="ECO:0000313" key="3">
    <source>
        <dbReference type="Proteomes" id="UP000386575"/>
    </source>
</evidence>
<evidence type="ECO:0000313" key="2">
    <source>
        <dbReference type="EMBL" id="KAB1087291.1"/>
    </source>
</evidence>